<evidence type="ECO:0000313" key="2">
    <source>
        <dbReference type="Proteomes" id="UP000187735"/>
    </source>
</evidence>
<sequence length="195" mass="21768">MTQLRHIRWLALCLVLILGGLTYFTGTPIPLWHFEELNNPVAVTSATANALILEDGVEVTLPFISEIPYDSPLFKAAITEGVEINEDGAALGLMWLDRNCGLDPVVWRKVRVNLSDLAGALHPSGIDESIVHPEAIEHLAVYKRIDYEPSSRSHKKNHLTLWDRSNMQAVRRQFEFSATLANPTPLDNAALTPRH</sequence>
<evidence type="ECO:0000313" key="1">
    <source>
        <dbReference type="EMBL" id="APZ93344.1"/>
    </source>
</evidence>
<dbReference type="AlphaFoldDB" id="A0A1P8WH01"/>
<proteinExistence type="predicted"/>
<dbReference type="EMBL" id="CP017641">
    <property type="protein sequence ID" value="APZ93344.1"/>
    <property type="molecule type" value="Genomic_DNA"/>
</dbReference>
<reference evidence="1 2" key="1">
    <citation type="journal article" date="2016" name="Front. Microbiol.">
        <title>Fuerstia marisgermanicae gen. nov., sp. nov., an Unusual Member of the Phylum Planctomycetes from the German Wadden Sea.</title>
        <authorList>
            <person name="Kohn T."/>
            <person name="Heuer A."/>
            <person name="Jogler M."/>
            <person name="Vollmers J."/>
            <person name="Boedeker C."/>
            <person name="Bunk B."/>
            <person name="Rast P."/>
            <person name="Borchert D."/>
            <person name="Glockner I."/>
            <person name="Freese H.M."/>
            <person name="Klenk H.P."/>
            <person name="Overmann J."/>
            <person name="Kaster A.K."/>
            <person name="Rohde M."/>
            <person name="Wiegand S."/>
            <person name="Jogler C."/>
        </authorList>
    </citation>
    <scope>NUCLEOTIDE SEQUENCE [LARGE SCALE GENOMIC DNA]</scope>
    <source>
        <strain evidence="1 2">NH11</strain>
    </source>
</reference>
<gene>
    <name evidence="1" type="ORF">Fuma_02961</name>
</gene>
<accession>A0A1P8WH01</accession>
<keyword evidence="2" id="KW-1185">Reference proteome</keyword>
<name>A0A1P8WH01_9PLAN</name>
<dbReference type="KEGG" id="fmr:Fuma_02961"/>
<protein>
    <submittedName>
        <fullName evidence="1">Uncharacterized protein</fullName>
    </submittedName>
</protein>
<dbReference type="OrthoDB" id="9837583at2"/>
<organism evidence="1 2">
    <name type="scientific">Fuerstiella marisgermanici</name>
    <dbReference type="NCBI Taxonomy" id="1891926"/>
    <lineage>
        <taxon>Bacteria</taxon>
        <taxon>Pseudomonadati</taxon>
        <taxon>Planctomycetota</taxon>
        <taxon>Planctomycetia</taxon>
        <taxon>Planctomycetales</taxon>
        <taxon>Planctomycetaceae</taxon>
        <taxon>Fuerstiella</taxon>
    </lineage>
</organism>
<dbReference type="RefSeq" id="WP_077024816.1">
    <property type="nucleotide sequence ID" value="NZ_CP017641.1"/>
</dbReference>
<dbReference type="Proteomes" id="UP000187735">
    <property type="component" value="Chromosome"/>
</dbReference>